<dbReference type="InterPro" id="IPR002563">
    <property type="entry name" value="Flavin_Rdtase-like_dom"/>
</dbReference>
<accession>A0A6J6KJL3</accession>
<evidence type="ECO:0000313" key="4">
    <source>
        <dbReference type="EMBL" id="CAB4650057.1"/>
    </source>
</evidence>
<evidence type="ECO:0000256" key="2">
    <source>
        <dbReference type="ARBA" id="ARBA00023002"/>
    </source>
</evidence>
<dbReference type="InterPro" id="IPR012349">
    <property type="entry name" value="Split_barrel_FMN-bd"/>
</dbReference>
<dbReference type="SUPFAM" id="SSF50475">
    <property type="entry name" value="FMN-binding split barrel"/>
    <property type="match status" value="1"/>
</dbReference>
<name>A0A6J6KJL3_9ZZZZ</name>
<reference evidence="4" key="1">
    <citation type="submission" date="2020-05" db="EMBL/GenBank/DDBJ databases">
        <authorList>
            <person name="Chiriac C."/>
            <person name="Salcher M."/>
            <person name="Ghai R."/>
            <person name="Kavagutti S V."/>
        </authorList>
    </citation>
    <scope>NUCLEOTIDE SEQUENCE</scope>
</reference>
<evidence type="ECO:0000256" key="1">
    <source>
        <dbReference type="ARBA" id="ARBA00008898"/>
    </source>
</evidence>
<dbReference type="GO" id="GO:0042602">
    <property type="term" value="F:riboflavin reductase (NADPH) activity"/>
    <property type="evidence" value="ECO:0007669"/>
    <property type="project" value="TreeGrafter"/>
</dbReference>
<protein>
    <submittedName>
        <fullName evidence="4">Unannotated protein</fullName>
    </submittedName>
</protein>
<dbReference type="Gene3D" id="2.30.110.10">
    <property type="entry name" value="Electron Transport, Fmn-binding Protein, Chain A"/>
    <property type="match status" value="1"/>
</dbReference>
<dbReference type="SMART" id="SM00903">
    <property type="entry name" value="Flavin_Reduct"/>
    <property type="match status" value="1"/>
</dbReference>
<evidence type="ECO:0000259" key="3">
    <source>
        <dbReference type="SMART" id="SM00903"/>
    </source>
</evidence>
<proteinExistence type="inferred from homology"/>
<dbReference type="Pfam" id="PF01613">
    <property type="entry name" value="Flavin_Reduct"/>
    <property type="match status" value="1"/>
</dbReference>
<comment type="similarity">
    <text evidence="1">Belongs to the non-flavoprotein flavin reductase family.</text>
</comment>
<dbReference type="GO" id="GO:0010181">
    <property type="term" value="F:FMN binding"/>
    <property type="evidence" value="ECO:0007669"/>
    <property type="project" value="InterPro"/>
</dbReference>
<sequence>MTEVVYCGHVTTEIDSAQFRAVLGHVPTSVVVVTGVDKSGKPFGITIGSFVSVSLEPPLVGFLPGTKSRSWASIAESGNFCVNVLGAQHEEFCWRFAKEGDDKFDGVDWTPSALGSPVLPGVIATIDCSLDSETEVGDHYFVVGRVNSLRHEDNVANAMVFFRGKVVSAEHPG</sequence>
<dbReference type="EMBL" id="CAEZWJ010000011">
    <property type="protein sequence ID" value="CAB4650057.1"/>
    <property type="molecule type" value="Genomic_DNA"/>
</dbReference>
<feature type="domain" description="Flavin reductase like" evidence="3">
    <location>
        <begin position="23"/>
        <end position="168"/>
    </location>
</feature>
<organism evidence="4">
    <name type="scientific">freshwater metagenome</name>
    <dbReference type="NCBI Taxonomy" id="449393"/>
    <lineage>
        <taxon>unclassified sequences</taxon>
        <taxon>metagenomes</taxon>
        <taxon>ecological metagenomes</taxon>
    </lineage>
</organism>
<gene>
    <name evidence="4" type="ORF">UFOPK2214_00518</name>
</gene>
<dbReference type="AlphaFoldDB" id="A0A6J6KJL3"/>
<keyword evidence="2" id="KW-0560">Oxidoreductase</keyword>
<dbReference type="InterPro" id="IPR050268">
    <property type="entry name" value="NADH-dep_flavin_reductase"/>
</dbReference>
<dbReference type="PANTHER" id="PTHR30466:SF11">
    <property type="entry name" value="FLAVIN-DEPENDENT MONOOXYGENASE, REDUCTASE SUBUNIT HSAB"/>
    <property type="match status" value="1"/>
</dbReference>
<dbReference type="PANTHER" id="PTHR30466">
    <property type="entry name" value="FLAVIN REDUCTASE"/>
    <property type="match status" value="1"/>
</dbReference>